<dbReference type="InterPro" id="IPR000189">
    <property type="entry name" value="Transglyc_AS"/>
</dbReference>
<dbReference type="CDD" id="cd00254">
    <property type="entry name" value="LT-like"/>
    <property type="match status" value="1"/>
</dbReference>
<dbReference type="Pfam" id="PF01464">
    <property type="entry name" value="SLT"/>
    <property type="match status" value="1"/>
</dbReference>
<evidence type="ECO:0000313" key="3">
    <source>
        <dbReference type="EMBL" id="UXH76619.1"/>
    </source>
</evidence>
<dbReference type="RefSeq" id="WP_261756353.1">
    <property type="nucleotide sequence ID" value="NZ_CP104562.2"/>
</dbReference>
<dbReference type="PANTHER" id="PTHR37423">
    <property type="entry name" value="SOLUBLE LYTIC MUREIN TRANSGLYCOSYLASE-RELATED"/>
    <property type="match status" value="1"/>
</dbReference>
<dbReference type="PROSITE" id="PS00922">
    <property type="entry name" value="TRANSGLYCOSYLASE"/>
    <property type="match status" value="1"/>
</dbReference>
<dbReference type="Gene3D" id="1.10.530.10">
    <property type="match status" value="1"/>
</dbReference>
<gene>
    <name evidence="3" type="ORF">N4261_16405</name>
</gene>
<evidence type="ECO:0000313" key="4">
    <source>
        <dbReference type="Proteomes" id="UP001064933"/>
    </source>
</evidence>
<sequence>MTRRHLKRRLASRMARQLMQGLRRHLVRTGVVGLLVSGGGAAHAELWGYVDASGVAHFASAPLDTRYQPVLAASSGIQRVPGKIDHGQRLLTWLDIAPEVKAVQPYLREASAQTGVDIELLKAVIAVESSFRADAVSPRGAMGLMQITGVTAQRYGTADELRRPTALLEARTNILIGARMLADLTRRFGRIDAALAAWNAGEGAVRRAGGVVPDIDETQAHVHLVLELYWALLQRSLGSQARQLTMHRPEQP</sequence>
<dbReference type="PANTHER" id="PTHR37423:SF2">
    <property type="entry name" value="MEMBRANE-BOUND LYTIC MUREIN TRANSGLYCOSYLASE C"/>
    <property type="match status" value="1"/>
</dbReference>
<protein>
    <submittedName>
        <fullName evidence="3">Lytic transglycosylase domain-containing protein</fullName>
    </submittedName>
</protein>
<organism evidence="3 4">
    <name type="scientific">Roseateles amylovorans</name>
    <dbReference type="NCBI Taxonomy" id="2978473"/>
    <lineage>
        <taxon>Bacteria</taxon>
        <taxon>Pseudomonadati</taxon>
        <taxon>Pseudomonadota</taxon>
        <taxon>Betaproteobacteria</taxon>
        <taxon>Burkholderiales</taxon>
        <taxon>Sphaerotilaceae</taxon>
        <taxon>Roseateles</taxon>
    </lineage>
</organism>
<keyword evidence="4" id="KW-1185">Reference proteome</keyword>
<dbReference type="SUPFAM" id="SSF53955">
    <property type="entry name" value="Lysozyme-like"/>
    <property type="match status" value="1"/>
</dbReference>
<feature type="domain" description="Transglycosylase SLT" evidence="2">
    <location>
        <begin position="106"/>
        <end position="210"/>
    </location>
</feature>
<reference evidence="3" key="1">
    <citation type="submission" date="2022-10" db="EMBL/GenBank/DDBJ databases">
        <title>Characterization and whole genome sequencing of a new Roseateles species, isolated from fresh water.</title>
        <authorList>
            <person name="Guliayeva D.Y."/>
            <person name="Akhremchuk A.E."/>
            <person name="Sikolenko M.A."/>
            <person name="Valentovich L.N."/>
            <person name="Sidarenka A.V."/>
        </authorList>
    </citation>
    <scope>NUCLEOTIDE SEQUENCE</scope>
    <source>
        <strain evidence="3">BIM B-1768</strain>
    </source>
</reference>
<dbReference type="InterPro" id="IPR008258">
    <property type="entry name" value="Transglycosylase_SLT_dom_1"/>
</dbReference>
<dbReference type="Proteomes" id="UP001064933">
    <property type="component" value="Chromosome"/>
</dbReference>
<dbReference type="EMBL" id="CP104562">
    <property type="protein sequence ID" value="UXH76619.1"/>
    <property type="molecule type" value="Genomic_DNA"/>
</dbReference>
<proteinExistence type="inferred from homology"/>
<accession>A0ABY6ATS2</accession>
<comment type="similarity">
    <text evidence="1">Belongs to the transglycosylase Slt family.</text>
</comment>
<evidence type="ECO:0000259" key="2">
    <source>
        <dbReference type="Pfam" id="PF01464"/>
    </source>
</evidence>
<name>A0ABY6ATS2_9BURK</name>
<dbReference type="InterPro" id="IPR023346">
    <property type="entry name" value="Lysozyme-like_dom_sf"/>
</dbReference>
<evidence type="ECO:0000256" key="1">
    <source>
        <dbReference type="ARBA" id="ARBA00007734"/>
    </source>
</evidence>